<feature type="coiled-coil region" evidence="1">
    <location>
        <begin position="283"/>
        <end position="324"/>
    </location>
</feature>
<organism evidence="2 3">
    <name type="scientific">Prochlorococcus marinus str. MIT 9401</name>
    <dbReference type="NCBI Taxonomy" id="167551"/>
    <lineage>
        <taxon>Bacteria</taxon>
        <taxon>Bacillati</taxon>
        <taxon>Cyanobacteriota</taxon>
        <taxon>Cyanophyceae</taxon>
        <taxon>Synechococcales</taxon>
        <taxon>Prochlorococcaceae</taxon>
        <taxon>Prochlorococcus</taxon>
    </lineage>
</organism>
<keyword evidence="1" id="KW-0175">Coiled coil</keyword>
<proteinExistence type="predicted"/>
<evidence type="ECO:0000313" key="2">
    <source>
        <dbReference type="EMBL" id="KGG06700.1"/>
    </source>
</evidence>
<reference evidence="3" key="1">
    <citation type="journal article" date="2014" name="Sci. Data">
        <title>Genomes of diverse isolates of the marine cyanobacterium Prochlorococcus.</title>
        <authorList>
            <person name="Biller S."/>
            <person name="Berube P."/>
            <person name="Thompson J."/>
            <person name="Kelly L."/>
            <person name="Roggensack S."/>
            <person name="Awad L."/>
            <person name="Roache-Johnson K."/>
            <person name="Ding H."/>
            <person name="Giovannoni S.J."/>
            <person name="Moore L.R."/>
            <person name="Chisholm S.W."/>
        </authorList>
    </citation>
    <scope>NUCLEOTIDE SEQUENCE [LARGE SCALE GENOMIC DNA]</scope>
</reference>
<name>A0A0A2B1N0_PROMR</name>
<evidence type="ECO:0000256" key="1">
    <source>
        <dbReference type="SAM" id="Coils"/>
    </source>
</evidence>
<dbReference type="Proteomes" id="UP000030481">
    <property type="component" value="Unassembled WGS sequence"/>
</dbReference>
<protein>
    <submittedName>
        <fullName evidence="2">Uncharacterized protein</fullName>
    </submittedName>
</protein>
<dbReference type="RefSeq" id="WP_032516860.1">
    <property type="nucleotide sequence ID" value="NZ_JNAR01000017.1"/>
</dbReference>
<dbReference type="EMBL" id="JNAR01000017">
    <property type="protein sequence ID" value="KGG06700.1"/>
    <property type="molecule type" value="Genomic_DNA"/>
</dbReference>
<accession>A0A0A2B1N0</accession>
<sequence>MKKFVTIGILSSSFIMGWNSVKADTWDHWAIKASDALSSTGLQFYTVNSATGEATLRTTKCFPQSGINPCKQEIGTNTYVDPETGKFFLENADGETHSYDLDTDTWTNEGTSWKATYTNSSGSVYQRLSVKRKSNGEIHIGDNSWITKEENGRQKVYAKDANGNPIPIDYTNGTKLLINGRDVEQSINNVGALSAALTGLPAVPTDTTLACGLGTGTHGGDFAFSGGCASKVNEKLSINYAASMTMPGQDYAGDFEDTFSARAGFVWKLGKSVKPSLISMKDKQKLTNEITDLKSENKILNKKITKFQTEKLELLARLERLEKIAINETNSKDLATIKLP</sequence>
<evidence type="ECO:0000313" key="3">
    <source>
        <dbReference type="Proteomes" id="UP000030481"/>
    </source>
</evidence>
<comment type="caution">
    <text evidence="2">The sequence shown here is derived from an EMBL/GenBank/DDBJ whole genome shotgun (WGS) entry which is preliminary data.</text>
</comment>
<dbReference type="Gene3D" id="3.30.1300.30">
    <property type="entry name" value="GSPII I/J protein-like"/>
    <property type="match status" value="1"/>
</dbReference>
<dbReference type="InterPro" id="IPR045584">
    <property type="entry name" value="Pilin-like"/>
</dbReference>
<dbReference type="AlphaFoldDB" id="A0A0A2B1N0"/>
<dbReference type="SUPFAM" id="SSF54523">
    <property type="entry name" value="Pili subunits"/>
    <property type="match status" value="1"/>
</dbReference>
<gene>
    <name evidence="2" type="ORF">EV01_1905</name>
</gene>